<dbReference type="InterPro" id="IPR023614">
    <property type="entry name" value="Porin_dom_sf"/>
</dbReference>
<dbReference type="Gene3D" id="2.40.160.10">
    <property type="entry name" value="Porin"/>
    <property type="match status" value="1"/>
</dbReference>
<accession>A0ABU1AU96</accession>
<proteinExistence type="predicted"/>
<name>A0ABU1AU96_9BACT</name>
<dbReference type="Proteomes" id="UP001225316">
    <property type="component" value="Unassembled WGS sequence"/>
</dbReference>
<dbReference type="SUPFAM" id="SSF56935">
    <property type="entry name" value="Porins"/>
    <property type="match status" value="1"/>
</dbReference>
<evidence type="ECO:0000313" key="3">
    <source>
        <dbReference type="Proteomes" id="UP001225316"/>
    </source>
</evidence>
<evidence type="ECO:0000256" key="1">
    <source>
        <dbReference type="SAM" id="SignalP"/>
    </source>
</evidence>
<feature type="chain" id="PRO_5045055964" evidence="1">
    <location>
        <begin position="24"/>
        <end position="395"/>
    </location>
</feature>
<reference evidence="2 3" key="1">
    <citation type="submission" date="2023-04" db="EMBL/GenBank/DDBJ databases">
        <title>A novel bacteria isolated from coastal sediment.</title>
        <authorList>
            <person name="Liu X.-J."/>
            <person name="Du Z.-J."/>
        </authorList>
    </citation>
    <scope>NUCLEOTIDE SEQUENCE [LARGE SCALE GENOMIC DNA]</scope>
    <source>
        <strain evidence="2 3">SDUM461003</strain>
    </source>
</reference>
<dbReference type="EMBL" id="JARXHW010000018">
    <property type="protein sequence ID" value="MDQ8207734.1"/>
    <property type="molecule type" value="Genomic_DNA"/>
</dbReference>
<keyword evidence="1" id="KW-0732">Signal</keyword>
<sequence>MKLYTFTQLTAISAALLSSTSFAASNDALLELLVQKGVLTQDEATSVAAELEEQDQGFSISAKGKETVKLRFNGRLQGQYDSLAGSVNGSDTPTTNHFYFRRLFFGVKANLDNGFYAESVFDVAGEDFAFEKASFGYKFDDKLNAQFGFQKVPFGFEETSSSSKLPTIERSAANRFFADQIDFSARHTGIHAQGDLGAGFSYAVSLVNGAQGEGTKLWGDSESDNALAYFGRLQWESDGLTVGVDAGANSNSDDKVGGDDVVAYTGYVNYKFEGLNLLGEYFHGDLGDFGDVDGYALRASYKMGKFEPVFRYSHLEADDFDIDVDELIRRASSGTDALATSANAGNEIDSFYFGANYYYSKAVTFMAGYEMADAEDDAGTDVEVDGFRARVQLLW</sequence>
<dbReference type="InterPro" id="IPR010870">
    <property type="entry name" value="Porin_O/P"/>
</dbReference>
<evidence type="ECO:0000313" key="2">
    <source>
        <dbReference type="EMBL" id="MDQ8207734.1"/>
    </source>
</evidence>
<protein>
    <submittedName>
        <fullName evidence="2">Porin</fullName>
    </submittedName>
</protein>
<comment type="caution">
    <text evidence="2">The sequence shown here is derived from an EMBL/GenBank/DDBJ whole genome shotgun (WGS) entry which is preliminary data.</text>
</comment>
<dbReference type="RefSeq" id="WP_308949984.1">
    <property type="nucleotide sequence ID" value="NZ_JARXHW010000018.1"/>
</dbReference>
<keyword evidence="3" id="KW-1185">Reference proteome</keyword>
<feature type="signal peptide" evidence="1">
    <location>
        <begin position="1"/>
        <end position="23"/>
    </location>
</feature>
<organism evidence="2 3">
    <name type="scientific">Thalassobacterium maritimum</name>
    <dbReference type="NCBI Taxonomy" id="3041265"/>
    <lineage>
        <taxon>Bacteria</taxon>
        <taxon>Pseudomonadati</taxon>
        <taxon>Verrucomicrobiota</taxon>
        <taxon>Opitutia</taxon>
        <taxon>Puniceicoccales</taxon>
        <taxon>Coraliomargaritaceae</taxon>
        <taxon>Thalassobacterium</taxon>
    </lineage>
</organism>
<dbReference type="Pfam" id="PF07396">
    <property type="entry name" value="Porin_O_P"/>
    <property type="match status" value="2"/>
</dbReference>
<gene>
    <name evidence="2" type="ORF">QEH52_09450</name>
</gene>